<evidence type="ECO:0000256" key="8">
    <source>
        <dbReference type="ARBA" id="ARBA00023204"/>
    </source>
</evidence>
<keyword evidence="7" id="KW-0804">Transcription</keyword>
<evidence type="ECO:0000256" key="3">
    <source>
        <dbReference type="ARBA" id="ARBA00014688"/>
    </source>
</evidence>
<feature type="compositionally biased region" description="Polar residues" evidence="11">
    <location>
        <begin position="7"/>
        <end position="32"/>
    </location>
</feature>
<evidence type="ECO:0000256" key="11">
    <source>
        <dbReference type="SAM" id="MobiDB-lite"/>
    </source>
</evidence>
<organism evidence="12 13">
    <name type="scientific">Pocillopora meandrina</name>
    <dbReference type="NCBI Taxonomy" id="46732"/>
    <lineage>
        <taxon>Eukaryota</taxon>
        <taxon>Metazoa</taxon>
        <taxon>Cnidaria</taxon>
        <taxon>Anthozoa</taxon>
        <taxon>Hexacorallia</taxon>
        <taxon>Scleractinia</taxon>
        <taxon>Astrocoeniina</taxon>
        <taxon>Pocilloporidae</taxon>
        <taxon>Pocillopora</taxon>
    </lineage>
</organism>
<protein>
    <recommendedName>
        <fullName evidence="3">Swi5-dependent recombination DNA repair protein 1 homolog</fullName>
    </recommendedName>
    <alternativeName>
        <fullName evidence="10">Meiosis protein 5 homolog</fullName>
    </alternativeName>
</protein>
<gene>
    <name evidence="12" type="ORF">PMEA_00010490</name>
</gene>
<comment type="similarity">
    <text evidence="2">Belongs to the SFR1/MEI5 family.</text>
</comment>
<keyword evidence="4" id="KW-0227">DNA damage</keyword>
<dbReference type="Gene3D" id="6.10.140.1020">
    <property type="match status" value="1"/>
</dbReference>
<comment type="caution">
    <text evidence="12">The sequence shown here is derived from an EMBL/GenBank/DDBJ whole genome shotgun (WGS) entry which is preliminary data.</text>
</comment>
<dbReference type="GO" id="GO:0003713">
    <property type="term" value="F:transcription coactivator activity"/>
    <property type="evidence" value="ECO:0007669"/>
    <property type="project" value="InterPro"/>
</dbReference>
<keyword evidence="5" id="KW-0805">Transcription regulation</keyword>
<evidence type="ECO:0000256" key="9">
    <source>
        <dbReference type="ARBA" id="ARBA00023242"/>
    </source>
</evidence>
<comment type="subcellular location">
    <subcellularLocation>
        <location evidence="1">Nucleus</location>
    </subcellularLocation>
</comment>
<accession>A0AAU9VNT8</accession>
<keyword evidence="13" id="KW-1185">Reference proteome</keyword>
<proteinExistence type="inferred from homology"/>
<evidence type="ECO:0000256" key="6">
    <source>
        <dbReference type="ARBA" id="ARBA00023054"/>
    </source>
</evidence>
<evidence type="ECO:0000313" key="13">
    <source>
        <dbReference type="Proteomes" id="UP001159428"/>
    </source>
</evidence>
<dbReference type="PANTHER" id="PTHR28643:SF1">
    <property type="entry name" value="SWI5-DEPENDENT RECOMBINATION DNA REPAIR PROTEIN 1 HOMOLOG"/>
    <property type="match status" value="1"/>
</dbReference>
<dbReference type="PANTHER" id="PTHR28643">
    <property type="entry name" value="SWI5-DEPENDENT RECOMBINATION DNA REPAIR PROTEIN 1 HOMOLOG"/>
    <property type="match status" value="1"/>
</dbReference>
<dbReference type="Pfam" id="PF10376">
    <property type="entry name" value="Mei5"/>
    <property type="match status" value="1"/>
</dbReference>
<reference evidence="12 13" key="1">
    <citation type="submission" date="2022-05" db="EMBL/GenBank/DDBJ databases">
        <authorList>
            <consortium name="Genoscope - CEA"/>
            <person name="William W."/>
        </authorList>
    </citation>
    <scope>NUCLEOTIDE SEQUENCE [LARGE SCALE GENOMIC DNA]</scope>
</reference>
<name>A0AAU9VNT8_9CNID</name>
<evidence type="ECO:0000256" key="4">
    <source>
        <dbReference type="ARBA" id="ARBA00022763"/>
    </source>
</evidence>
<feature type="region of interest" description="Disordered" evidence="11">
    <location>
        <begin position="1"/>
        <end position="32"/>
    </location>
</feature>
<evidence type="ECO:0000256" key="1">
    <source>
        <dbReference type="ARBA" id="ARBA00004123"/>
    </source>
</evidence>
<keyword evidence="8" id="KW-0234">DNA repair</keyword>
<evidence type="ECO:0000256" key="7">
    <source>
        <dbReference type="ARBA" id="ARBA00023163"/>
    </source>
</evidence>
<evidence type="ECO:0000256" key="5">
    <source>
        <dbReference type="ARBA" id="ARBA00023015"/>
    </source>
</evidence>
<keyword evidence="6" id="KW-0175">Coiled coil</keyword>
<dbReference type="InterPro" id="IPR042429">
    <property type="entry name" value="SFR1"/>
</dbReference>
<dbReference type="EMBL" id="CALNXJ010000002">
    <property type="protein sequence ID" value="CAH3034126.1"/>
    <property type="molecule type" value="Genomic_DNA"/>
</dbReference>
<dbReference type="InterPro" id="IPR018468">
    <property type="entry name" value="SFR1/Mei5"/>
</dbReference>
<dbReference type="Proteomes" id="UP001159428">
    <property type="component" value="Unassembled WGS sequence"/>
</dbReference>
<sequence>MADNVAGISNTSEESAPPQSRTPSTRNIGSSSCVNQKYTPASCKRSCGLRRVSSPFVSPVIKRCFLSDNQENFDTPKRCRYINSQDHNEIPSPKETGSALHQLQTEKKDLIKIIQEREDSLRKLNLVKMYRNKNDIMELKCLIDKWRRVSQEAAESLLEKIQLDPKPTMGELLSNLQIDKEIMHYSEDNEAFY</sequence>
<evidence type="ECO:0000313" key="12">
    <source>
        <dbReference type="EMBL" id="CAH3034126.1"/>
    </source>
</evidence>
<keyword evidence="9" id="KW-0539">Nucleus</keyword>
<evidence type="ECO:0000256" key="2">
    <source>
        <dbReference type="ARBA" id="ARBA00008729"/>
    </source>
</evidence>
<dbReference type="GO" id="GO:0000724">
    <property type="term" value="P:double-strand break repair via homologous recombination"/>
    <property type="evidence" value="ECO:0007669"/>
    <property type="project" value="InterPro"/>
</dbReference>
<dbReference type="GO" id="GO:0032798">
    <property type="term" value="C:Swi5-Sfr1 complex"/>
    <property type="evidence" value="ECO:0007669"/>
    <property type="project" value="InterPro"/>
</dbReference>
<evidence type="ECO:0000256" key="10">
    <source>
        <dbReference type="ARBA" id="ARBA00033234"/>
    </source>
</evidence>
<dbReference type="AlphaFoldDB" id="A0AAU9VNT8"/>